<reference evidence="2" key="1">
    <citation type="submission" date="2018-05" db="EMBL/GenBank/DDBJ databases">
        <authorList>
            <person name="Lanie J.A."/>
            <person name="Ng W.-L."/>
            <person name="Kazmierczak K.M."/>
            <person name="Andrzejewski T.M."/>
            <person name="Davidsen T.M."/>
            <person name="Wayne K.J."/>
            <person name="Tettelin H."/>
            <person name="Glass J.I."/>
            <person name="Rusch D."/>
            <person name="Podicherti R."/>
            <person name="Tsui H.-C.T."/>
            <person name="Winkler M.E."/>
        </authorList>
    </citation>
    <scope>NUCLEOTIDE SEQUENCE</scope>
</reference>
<dbReference type="EMBL" id="UINC01117674">
    <property type="protein sequence ID" value="SVC90269.1"/>
    <property type="molecule type" value="Genomic_DNA"/>
</dbReference>
<evidence type="ECO:0000256" key="1">
    <source>
        <dbReference type="SAM" id="Phobius"/>
    </source>
</evidence>
<feature type="transmembrane region" description="Helical" evidence="1">
    <location>
        <begin position="58"/>
        <end position="81"/>
    </location>
</feature>
<dbReference type="PANTHER" id="PTHR42867:SF1">
    <property type="entry name" value="MEMBRANE PROTEIN-RELATED"/>
    <property type="match status" value="1"/>
</dbReference>
<dbReference type="Pfam" id="PF07136">
    <property type="entry name" value="DUF1385"/>
    <property type="match status" value="1"/>
</dbReference>
<dbReference type="InterPro" id="IPR010787">
    <property type="entry name" value="DUF1385"/>
</dbReference>
<feature type="transmembrane region" description="Helical" evidence="1">
    <location>
        <begin position="93"/>
        <end position="114"/>
    </location>
</feature>
<dbReference type="AlphaFoldDB" id="A0A382QXP2"/>
<organism evidence="2">
    <name type="scientific">marine metagenome</name>
    <dbReference type="NCBI Taxonomy" id="408172"/>
    <lineage>
        <taxon>unclassified sequences</taxon>
        <taxon>metagenomes</taxon>
        <taxon>ecological metagenomes</taxon>
    </lineage>
</organism>
<keyword evidence="1" id="KW-0472">Membrane</keyword>
<evidence type="ECO:0000313" key="2">
    <source>
        <dbReference type="EMBL" id="SVC90269.1"/>
    </source>
</evidence>
<protein>
    <recommendedName>
        <fullName evidence="3">DUF1385 domain-containing protein</fullName>
    </recommendedName>
</protein>
<feature type="non-terminal residue" evidence="2">
    <location>
        <position position="115"/>
    </location>
</feature>
<proteinExistence type="predicted"/>
<evidence type="ECO:0008006" key="3">
    <source>
        <dbReference type="Google" id="ProtNLM"/>
    </source>
</evidence>
<accession>A0A382QXP2</accession>
<gene>
    <name evidence="2" type="ORF">METZ01_LOCUS343123</name>
</gene>
<name>A0A382QXP2_9ZZZZ</name>
<keyword evidence="1" id="KW-1133">Transmembrane helix</keyword>
<dbReference type="PANTHER" id="PTHR42867">
    <property type="entry name" value="MEMBRANE PROTEIN-RELATED"/>
    <property type="match status" value="1"/>
</dbReference>
<sequence length="115" mass="12477">MPSKEAYKMYGGQAVLDGVMIRSRDSAAICVRKPDGTLANKYESVPKISMPIFRNLPFVRGMFVILESLILGFRGLTYSSLVASGAEDEKIDLVSVVVSVLLGVSFAVGIFFILP</sequence>
<keyword evidence="1" id="KW-0812">Transmembrane</keyword>